<gene>
    <name evidence="2" type="ORF">FFLO_00854</name>
</gene>
<accession>A0A8K0NT66</accession>
<dbReference type="OrthoDB" id="10257049at2759"/>
<dbReference type="InterPro" id="IPR011032">
    <property type="entry name" value="GroES-like_sf"/>
</dbReference>
<dbReference type="CDD" id="cd08249">
    <property type="entry name" value="enoyl_reductase_like"/>
    <property type="match status" value="1"/>
</dbReference>
<dbReference type="Pfam" id="PF08240">
    <property type="entry name" value="ADH_N"/>
    <property type="match status" value="1"/>
</dbReference>
<dbReference type="InterPro" id="IPR047122">
    <property type="entry name" value="Trans-enoyl_RdTase-like"/>
</dbReference>
<dbReference type="PANTHER" id="PTHR45348:SF7">
    <property type="entry name" value="ZINC BINDING OXIDOREDUCTASE, PUTATIVE-RELATED"/>
    <property type="match status" value="1"/>
</dbReference>
<dbReference type="EMBL" id="JABELV010000010">
    <property type="protein sequence ID" value="KAG7571181.1"/>
    <property type="molecule type" value="Genomic_DNA"/>
</dbReference>
<feature type="domain" description="Enoyl reductase (ER)" evidence="1">
    <location>
        <begin position="18"/>
        <end position="361"/>
    </location>
</feature>
<dbReference type="SMART" id="SM00829">
    <property type="entry name" value="PKS_ER"/>
    <property type="match status" value="1"/>
</dbReference>
<proteinExistence type="predicted"/>
<dbReference type="InterPro" id="IPR020843">
    <property type="entry name" value="ER"/>
</dbReference>
<dbReference type="InterPro" id="IPR013149">
    <property type="entry name" value="ADH-like_C"/>
</dbReference>
<organism evidence="2 3">
    <name type="scientific">Filobasidium floriforme</name>
    <dbReference type="NCBI Taxonomy" id="5210"/>
    <lineage>
        <taxon>Eukaryota</taxon>
        <taxon>Fungi</taxon>
        <taxon>Dikarya</taxon>
        <taxon>Basidiomycota</taxon>
        <taxon>Agaricomycotina</taxon>
        <taxon>Tremellomycetes</taxon>
        <taxon>Filobasidiales</taxon>
        <taxon>Filobasidiaceae</taxon>
        <taxon>Filobasidium</taxon>
    </lineage>
</organism>
<dbReference type="SUPFAM" id="SSF51735">
    <property type="entry name" value="NAD(P)-binding Rossmann-fold domains"/>
    <property type="match status" value="1"/>
</dbReference>
<evidence type="ECO:0000259" key="1">
    <source>
        <dbReference type="SMART" id="SM00829"/>
    </source>
</evidence>
<dbReference type="Gene3D" id="3.90.180.10">
    <property type="entry name" value="Medium-chain alcohol dehydrogenases, catalytic domain"/>
    <property type="match status" value="1"/>
</dbReference>
<reference evidence="2" key="1">
    <citation type="submission" date="2020-04" db="EMBL/GenBank/DDBJ databases">
        <title>Analysis of mating type loci in Filobasidium floriforme.</title>
        <authorList>
            <person name="Nowrousian M."/>
        </authorList>
    </citation>
    <scope>NUCLEOTIDE SEQUENCE</scope>
    <source>
        <strain evidence="2">CBS 6242</strain>
    </source>
</reference>
<dbReference type="PANTHER" id="PTHR45348">
    <property type="entry name" value="HYPOTHETICAL OXIDOREDUCTASE (EUROFUNG)"/>
    <property type="match status" value="1"/>
</dbReference>
<dbReference type="GO" id="GO:0016651">
    <property type="term" value="F:oxidoreductase activity, acting on NAD(P)H"/>
    <property type="evidence" value="ECO:0007669"/>
    <property type="project" value="InterPro"/>
</dbReference>
<protein>
    <recommendedName>
        <fullName evidence="1">Enoyl reductase (ER) domain-containing protein</fullName>
    </recommendedName>
</protein>
<keyword evidence="3" id="KW-1185">Reference proteome</keyword>
<dbReference type="Proteomes" id="UP000812966">
    <property type="component" value="Unassembled WGS sequence"/>
</dbReference>
<evidence type="ECO:0000313" key="2">
    <source>
        <dbReference type="EMBL" id="KAG7571181.1"/>
    </source>
</evidence>
<evidence type="ECO:0000313" key="3">
    <source>
        <dbReference type="Proteomes" id="UP000812966"/>
    </source>
</evidence>
<dbReference type="InterPro" id="IPR036291">
    <property type="entry name" value="NAD(P)-bd_dom_sf"/>
</dbReference>
<dbReference type="Gene3D" id="3.40.50.720">
    <property type="entry name" value="NAD(P)-binding Rossmann-like Domain"/>
    <property type="match status" value="1"/>
</dbReference>
<dbReference type="AlphaFoldDB" id="A0A8K0NT66"/>
<comment type="caution">
    <text evidence="2">The sequence shown here is derived from an EMBL/GenBank/DDBJ whole genome shotgun (WGS) entry which is preliminary data.</text>
</comment>
<sequence>MSLEIPGKMRALVEDQSGKTASIQEVALPELEENDILVKVAYVAQNPTDWKHASIPGLSVPGAIIGCDFSGTVVTIPSICPNPNKLQVGDKIAGMVHGGKFPTKGSFAQYLRVPSDTCWKVPESVGLRDAPVYGVGFITAAGVLYRRQKHEYPPAKIEGDHWYLVYGGSTAVGMFAVQLAKLAGYKVIATASPKNFDLVKSYGADEVVDYKDADHASSEIKRITNNTLSIGLDTISEKGSFGIALNGFSDDKSLGGEQRKLSALLQADEKTQLLAKEKSVTVETILAYTFMGISFEFFPGMTLPVIPGDRDWFNNFHTRIADIITKHNIKPNPVKESGGLDDILDGFELQKSGKVSGTKLVYRIE</sequence>
<dbReference type="InterPro" id="IPR013154">
    <property type="entry name" value="ADH-like_N"/>
</dbReference>
<dbReference type="Pfam" id="PF00107">
    <property type="entry name" value="ADH_zinc_N"/>
    <property type="match status" value="1"/>
</dbReference>
<dbReference type="SUPFAM" id="SSF50129">
    <property type="entry name" value="GroES-like"/>
    <property type="match status" value="1"/>
</dbReference>
<name>A0A8K0NT66_9TREE</name>